<evidence type="ECO:0000256" key="1">
    <source>
        <dbReference type="ARBA" id="ARBA00023172"/>
    </source>
</evidence>
<protein>
    <submittedName>
        <fullName evidence="3">Site-specific recombinase XerD-like</fullName>
    </submittedName>
</protein>
<dbReference type="GO" id="GO:0006310">
    <property type="term" value="P:DNA recombination"/>
    <property type="evidence" value="ECO:0007669"/>
    <property type="project" value="UniProtKB-KW"/>
</dbReference>
<dbReference type="HOGENOM" id="CLU_2569163_0_0_0"/>
<dbReference type="STRING" id="316274.Haur_2047"/>
<dbReference type="SUPFAM" id="SSF56349">
    <property type="entry name" value="DNA breaking-rejoining enzymes"/>
    <property type="match status" value="1"/>
</dbReference>
<evidence type="ECO:0000313" key="3">
    <source>
        <dbReference type="EMBL" id="ABX04690.1"/>
    </source>
</evidence>
<evidence type="ECO:0000313" key="4">
    <source>
        <dbReference type="Proteomes" id="UP000000787"/>
    </source>
</evidence>
<keyword evidence="1" id="KW-0233">DNA recombination</keyword>
<evidence type="ECO:0000259" key="2">
    <source>
        <dbReference type="PROSITE" id="PS51898"/>
    </source>
</evidence>
<dbReference type="AlphaFoldDB" id="A9AVJ9"/>
<dbReference type="Pfam" id="PF00589">
    <property type="entry name" value="Phage_integrase"/>
    <property type="match status" value="1"/>
</dbReference>
<dbReference type="PANTHER" id="PTHR30349:SF64">
    <property type="entry name" value="PROPHAGE INTEGRASE INTD-RELATED"/>
    <property type="match status" value="1"/>
</dbReference>
<organism evidence="3 4">
    <name type="scientific">Herpetosiphon aurantiacus (strain ATCC 23779 / DSM 785 / 114-95)</name>
    <dbReference type="NCBI Taxonomy" id="316274"/>
    <lineage>
        <taxon>Bacteria</taxon>
        <taxon>Bacillati</taxon>
        <taxon>Chloroflexota</taxon>
        <taxon>Chloroflexia</taxon>
        <taxon>Herpetosiphonales</taxon>
        <taxon>Herpetosiphonaceae</taxon>
        <taxon>Herpetosiphon</taxon>
    </lineage>
</organism>
<dbReference type="BioCyc" id="HAUR316274:GHYA-2076-MONOMER"/>
<dbReference type="Gene3D" id="1.10.443.10">
    <property type="entry name" value="Intergrase catalytic core"/>
    <property type="match status" value="1"/>
</dbReference>
<keyword evidence="4" id="KW-1185">Reference proteome</keyword>
<dbReference type="GO" id="GO:0003677">
    <property type="term" value="F:DNA binding"/>
    <property type="evidence" value="ECO:0007669"/>
    <property type="project" value="InterPro"/>
</dbReference>
<dbReference type="GO" id="GO:0015074">
    <property type="term" value="P:DNA integration"/>
    <property type="evidence" value="ECO:0007669"/>
    <property type="project" value="InterPro"/>
</dbReference>
<dbReference type="PANTHER" id="PTHR30349">
    <property type="entry name" value="PHAGE INTEGRASE-RELATED"/>
    <property type="match status" value="1"/>
</dbReference>
<proteinExistence type="predicted"/>
<dbReference type="InterPro" id="IPR002104">
    <property type="entry name" value="Integrase_catalytic"/>
</dbReference>
<dbReference type="EMBL" id="CP000875">
    <property type="protein sequence ID" value="ABX04690.1"/>
    <property type="molecule type" value="Genomic_DNA"/>
</dbReference>
<dbReference type="PROSITE" id="PS51898">
    <property type="entry name" value="TYR_RECOMBINASE"/>
    <property type="match status" value="1"/>
</dbReference>
<dbReference type="KEGG" id="hau:Haur_2047"/>
<dbReference type="InParanoid" id="A9AVJ9"/>
<sequence>MNRTGLCRAFGLSVATCGIQQHATVHTLRHSWATHLLEAGVNLRIIQLWLGHRSPVTTALYTHVSQHAEAIACTTSQRLFE</sequence>
<dbReference type="eggNOG" id="COG4974">
    <property type="taxonomic scope" value="Bacteria"/>
</dbReference>
<dbReference type="InterPro" id="IPR011010">
    <property type="entry name" value="DNA_brk_join_enz"/>
</dbReference>
<reference evidence="3 4" key="1">
    <citation type="journal article" date="2011" name="Stand. Genomic Sci.">
        <title>Complete genome sequence of the filamentous gliding predatory bacterium Herpetosiphon aurantiacus type strain (114-95(T)).</title>
        <authorList>
            <person name="Kiss H."/>
            <person name="Nett M."/>
            <person name="Domin N."/>
            <person name="Martin K."/>
            <person name="Maresca J.A."/>
            <person name="Copeland A."/>
            <person name="Lapidus A."/>
            <person name="Lucas S."/>
            <person name="Berry K.W."/>
            <person name="Glavina Del Rio T."/>
            <person name="Dalin E."/>
            <person name="Tice H."/>
            <person name="Pitluck S."/>
            <person name="Richardson P."/>
            <person name="Bruce D."/>
            <person name="Goodwin L."/>
            <person name="Han C."/>
            <person name="Detter J.C."/>
            <person name="Schmutz J."/>
            <person name="Brettin T."/>
            <person name="Land M."/>
            <person name="Hauser L."/>
            <person name="Kyrpides N.C."/>
            <person name="Ivanova N."/>
            <person name="Goker M."/>
            <person name="Woyke T."/>
            <person name="Klenk H.P."/>
            <person name="Bryant D.A."/>
        </authorList>
    </citation>
    <scope>NUCLEOTIDE SEQUENCE [LARGE SCALE GENOMIC DNA]</scope>
    <source>
        <strain evidence="4">ATCC 23779 / DSM 785 / 114-95</strain>
    </source>
</reference>
<dbReference type="InterPro" id="IPR013762">
    <property type="entry name" value="Integrase-like_cat_sf"/>
</dbReference>
<name>A9AVJ9_HERA2</name>
<gene>
    <name evidence="3" type="ordered locus">Haur_2047</name>
</gene>
<feature type="domain" description="Tyr recombinase" evidence="2">
    <location>
        <begin position="1"/>
        <end position="76"/>
    </location>
</feature>
<dbReference type="InterPro" id="IPR050090">
    <property type="entry name" value="Tyrosine_recombinase_XerCD"/>
</dbReference>
<dbReference type="Proteomes" id="UP000000787">
    <property type="component" value="Chromosome"/>
</dbReference>
<accession>A9AVJ9</accession>